<accession>A0A4V3IUH4</accession>
<evidence type="ECO:0000256" key="1">
    <source>
        <dbReference type="SAM" id="Phobius"/>
    </source>
</evidence>
<feature type="transmembrane region" description="Helical" evidence="1">
    <location>
        <begin position="37"/>
        <end position="55"/>
    </location>
</feature>
<keyword evidence="1" id="KW-0472">Membrane</keyword>
<name>A0A4V3IUH4_9MICO</name>
<dbReference type="EMBL" id="SOHL01000005">
    <property type="protein sequence ID" value="TFD73166.1"/>
    <property type="molecule type" value="Genomic_DNA"/>
</dbReference>
<gene>
    <name evidence="2" type="ORF">E3T50_03500</name>
</gene>
<dbReference type="AlphaFoldDB" id="A0A4V3IUH4"/>
<dbReference type="InterPro" id="IPR029058">
    <property type="entry name" value="AB_hydrolase_fold"/>
</dbReference>
<sequence>MQIDTGTFLIPIDILAVVLMVYLLVRIPLRSWIPRVAAALVLGALLGLLVSWLVSDVWNVFGLPLTLVTRLWFSAAIAALSLVIVNLWGTNWWRKTIALVSIPVILVSTAAAINVDFGEYRNLQDALGISPYGPMDVSRLSGRAGTTDPAIGRTWQAPPGMPTRGTVGTVTIPGTTSGFAARAALVYLPPAALGPNPPVLPVLVMFAGQPGSPAAVFTAGRLASTMNAYAASHNGLAPIVVAPDQLGRANQNPMCVDSPLGNSETYLARDVPKWIRSHLRVSDDPRYWAVGGFSQGGTCSIQLGAGHPEVFRSILDISGEAEPTIGSTTVARAFGGSTAAYDAVKPVNVLAARAPYADTVAIFGVGALDAKYQKNQRLVRAAADRSGMVTKLIEAPNSAHDWTTVRYVIAEALPELAARLGLE</sequence>
<comment type="caution">
    <text evidence="2">The sequence shown here is derived from an EMBL/GenBank/DDBJ whole genome shotgun (WGS) entry which is preliminary data.</text>
</comment>
<keyword evidence="1" id="KW-0812">Transmembrane</keyword>
<dbReference type="Pfam" id="PF00756">
    <property type="entry name" value="Esterase"/>
    <property type="match status" value="1"/>
</dbReference>
<evidence type="ECO:0000313" key="2">
    <source>
        <dbReference type="EMBL" id="TFD73166.1"/>
    </source>
</evidence>
<protein>
    <recommendedName>
        <fullName evidence="4">Esterase</fullName>
    </recommendedName>
</protein>
<dbReference type="PANTHER" id="PTHR48098">
    <property type="entry name" value="ENTEROCHELIN ESTERASE-RELATED"/>
    <property type="match status" value="1"/>
</dbReference>
<feature type="transmembrane region" description="Helical" evidence="1">
    <location>
        <begin position="96"/>
        <end position="115"/>
    </location>
</feature>
<dbReference type="Gene3D" id="3.40.50.1820">
    <property type="entry name" value="alpha/beta hydrolase"/>
    <property type="match status" value="1"/>
</dbReference>
<feature type="transmembrane region" description="Helical" evidence="1">
    <location>
        <begin position="6"/>
        <end position="25"/>
    </location>
</feature>
<organism evidence="2 3">
    <name type="scientific">Cryobacterium gelidum</name>
    <dbReference type="NCBI Taxonomy" id="1259164"/>
    <lineage>
        <taxon>Bacteria</taxon>
        <taxon>Bacillati</taxon>
        <taxon>Actinomycetota</taxon>
        <taxon>Actinomycetes</taxon>
        <taxon>Micrococcales</taxon>
        <taxon>Microbacteriaceae</taxon>
        <taxon>Cryobacterium</taxon>
    </lineage>
</organism>
<feature type="transmembrane region" description="Helical" evidence="1">
    <location>
        <begin position="67"/>
        <end position="89"/>
    </location>
</feature>
<dbReference type="GO" id="GO:0016747">
    <property type="term" value="F:acyltransferase activity, transferring groups other than amino-acyl groups"/>
    <property type="evidence" value="ECO:0007669"/>
    <property type="project" value="TreeGrafter"/>
</dbReference>
<evidence type="ECO:0008006" key="4">
    <source>
        <dbReference type="Google" id="ProtNLM"/>
    </source>
</evidence>
<dbReference type="InterPro" id="IPR000801">
    <property type="entry name" value="Esterase-like"/>
</dbReference>
<dbReference type="PANTHER" id="PTHR48098:SF1">
    <property type="entry name" value="DIACYLGLYCEROL ACYLTRANSFERASE_MYCOLYLTRANSFERASE AG85A"/>
    <property type="match status" value="1"/>
</dbReference>
<keyword evidence="3" id="KW-1185">Reference proteome</keyword>
<keyword evidence="1" id="KW-1133">Transmembrane helix</keyword>
<evidence type="ECO:0000313" key="3">
    <source>
        <dbReference type="Proteomes" id="UP000297983"/>
    </source>
</evidence>
<reference evidence="2 3" key="1">
    <citation type="submission" date="2019-03" db="EMBL/GenBank/DDBJ databases">
        <title>Genomics of glacier-inhabiting Cryobacterium strains.</title>
        <authorList>
            <person name="Liu Q."/>
            <person name="Xin Y.-H."/>
        </authorList>
    </citation>
    <scope>NUCLEOTIDE SEQUENCE [LARGE SCALE GENOMIC DNA]</scope>
    <source>
        <strain evidence="2 3">Hz16</strain>
    </source>
</reference>
<dbReference type="Proteomes" id="UP000297983">
    <property type="component" value="Unassembled WGS sequence"/>
</dbReference>
<dbReference type="InterPro" id="IPR050583">
    <property type="entry name" value="Mycobacterial_A85_antigen"/>
</dbReference>
<dbReference type="SUPFAM" id="SSF53474">
    <property type="entry name" value="alpha/beta-Hydrolases"/>
    <property type="match status" value="1"/>
</dbReference>
<proteinExistence type="predicted"/>